<dbReference type="InterPro" id="IPR035784">
    <property type="entry name" value="SPRY_FBXO45"/>
</dbReference>
<evidence type="ECO:0000256" key="6">
    <source>
        <dbReference type="ARBA" id="ARBA00023018"/>
    </source>
</evidence>
<evidence type="ECO:0000256" key="8">
    <source>
        <dbReference type="SAM" id="MobiDB-lite"/>
    </source>
</evidence>
<keyword evidence="11" id="KW-1185">Reference proteome</keyword>
<keyword evidence="6" id="KW-0770">Synapse</keyword>
<dbReference type="CDD" id="cd12907">
    <property type="entry name" value="SPRY_Fbox"/>
    <property type="match status" value="1"/>
</dbReference>
<evidence type="ECO:0000256" key="2">
    <source>
        <dbReference type="ARBA" id="ARBA00007328"/>
    </source>
</evidence>
<accession>A0A8J2JJ74</accession>
<dbReference type="GO" id="GO:0019005">
    <property type="term" value="C:SCF ubiquitin ligase complex"/>
    <property type="evidence" value="ECO:0007669"/>
    <property type="project" value="TreeGrafter"/>
</dbReference>
<protein>
    <recommendedName>
        <fullName evidence="3">F-box/SPRY domain-containing protein 1</fullName>
    </recommendedName>
</protein>
<keyword evidence="4" id="KW-0833">Ubl conjugation pathway</keyword>
<dbReference type="GO" id="GO:0045202">
    <property type="term" value="C:synapse"/>
    <property type="evidence" value="ECO:0007669"/>
    <property type="project" value="UniProtKB-SubCell"/>
</dbReference>
<dbReference type="InterPro" id="IPR050672">
    <property type="entry name" value="FBXO45-Fsn/SPSB_families"/>
</dbReference>
<dbReference type="EMBL" id="CAJVCH010029615">
    <property type="protein sequence ID" value="CAG7707255.1"/>
    <property type="molecule type" value="Genomic_DNA"/>
</dbReference>
<dbReference type="Pfam" id="PF00622">
    <property type="entry name" value="SPRY"/>
    <property type="match status" value="1"/>
</dbReference>
<organism evidence="10 11">
    <name type="scientific">Allacma fusca</name>
    <dbReference type="NCBI Taxonomy" id="39272"/>
    <lineage>
        <taxon>Eukaryota</taxon>
        <taxon>Metazoa</taxon>
        <taxon>Ecdysozoa</taxon>
        <taxon>Arthropoda</taxon>
        <taxon>Hexapoda</taxon>
        <taxon>Collembola</taxon>
        <taxon>Symphypleona</taxon>
        <taxon>Sminthuridae</taxon>
        <taxon>Allacma</taxon>
    </lineage>
</organism>
<gene>
    <name evidence="10" type="ORF">AFUS01_LOCUS4716</name>
</gene>
<dbReference type="Proteomes" id="UP000708208">
    <property type="component" value="Unassembled WGS sequence"/>
</dbReference>
<dbReference type="GO" id="GO:0043161">
    <property type="term" value="P:proteasome-mediated ubiquitin-dependent protein catabolic process"/>
    <property type="evidence" value="ECO:0007669"/>
    <property type="project" value="TreeGrafter"/>
</dbReference>
<feature type="compositionally biased region" description="Polar residues" evidence="8">
    <location>
        <begin position="45"/>
        <end position="61"/>
    </location>
</feature>
<keyword evidence="5" id="KW-0524">Neurogenesis</keyword>
<proteinExistence type="inferred from homology"/>
<dbReference type="GO" id="GO:0051961">
    <property type="term" value="P:negative regulation of nervous system development"/>
    <property type="evidence" value="ECO:0007669"/>
    <property type="project" value="UniProtKB-ARBA"/>
</dbReference>
<evidence type="ECO:0000256" key="7">
    <source>
        <dbReference type="ARBA" id="ARBA00034103"/>
    </source>
</evidence>
<dbReference type="PROSITE" id="PS50188">
    <property type="entry name" value="B302_SPRY"/>
    <property type="match status" value="1"/>
</dbReference>
<evidence type="ECO:0000256" key="1">
    <source>
        <dbReference type="ARBA" id="ARBA00004906"/>
    </source>
</evidence>
<dbReference type="SMART" id="SM00449">
    <property type="entry name" value="SPRY"/>
    <property type="match status" value="1"/>
</dbReference>
<evidence type="ECO:0000256" key="4">
    <source>
        <dbReference type="ARBA" id="ARBA00022786"/>
    </source>
</evidence>
<dbReference type="InterPro" id="IPR003877">
    <property type="entry name" value="SPRY_dom"/>
</dbReference>
<dbReference type="InterPro" id="IPR001870">
    <property type="entry name" value="B30.2/SPRY"/>
</dbReference>
<dbReference type="OrthoDB" id="2398163at2759"/>
<comment type="subcellular location">
    <subcellularLocation>
        <location evidence="7">Synapse</location>
    </subcellularLocation>
</comment>
<evidence type="ECO:0000313" key="10">
    <source>
        <dbReference type="EMBL" id="CAG7707255.1"/>
    </source>
</evidence>
<evidence type="ECO:0000256" key="5">
    <source>
        <dbReference type="ARBA" id="ARBA00022902"/>
    </source>
</evidence>
<evidence type="ECO:0000259" key="9">
    <source>
        <dbReference type="PROSITE" id="PS50188"/>
    </source>
</evidence>
<reference evidence="10" key="1">
    <citation type="submission" date="2021-06" db="EMBL/GenBank/DDBJ databases">
        <authorList>
            <person name="Hodson N. C."/>
            <person name="Mongue J. A."/>
            <person name="Jaron S. K."/>
        </authorList>
    </citation>
    <scope>NUCLEOTIDE SEQUENCE</scope>
</reference>
<dbReference type="PANTHER" id="PTHR12245">
    <property type="entry name" value="SPRY DOMAIN CONTAINING SOCS BOX PROTEIN"/>
    <property type="match status" value="1"/>
</dbReference>
<comment type="similarity">
    <text evidence="2">Belongs to the FBXO45/Fsn family.</text>
</comment>
<dbReference type="PANTHER" id="PTHR12245:SF7">
    <property type="entry name" value="F-BOX_SPRY DOMAIN-CONTAINING PROTEIN 1"/>
    <property type="match status" value="1"/>
</dbReference>
<comment type="caution">
    <text evidence="10">The sequence shown here is derived from an EMBL/GenBank/DDBJ whole genome shotgun (WGS) entry which is preliminary data.</text>
</comment>
<name>A0A8J2JJ74_9HEXA</name>
<dbReference type="GO" id="GO:0060386">
    <property type="term" value="P:synapse assembly involved in innervation"/>
    <property type="evidence" value="ECO:0007669"/>
    <property type="project" value="TreeGrafter"/>
</dbReference>
<feature type="domain" description="B30.2/SPRY" evidence="9">
    <location>
        <begin position="83"/>
        <end position="277"/>
    </location>
</feature>
<sequence>MSSASGNSKEKDGKLSSKLAPQQQKQRPETSTSKDMRPVFAFGNKTPSIKQPQVGKQQRTASAGKPSGAIVDEIATGNESLSDSEQSVTSLMERSIRSKIRAFFHAWNPHDCSRNVYVKPSGFTIHRNPVAQSTDGARGKIGFSRGRHSWEIVWEGPLGTVAVVGIATKQADMRAQGYVALLGQDEHSWGWNLVENYLLHNGDSQGNYPLLSNAPRYQVGEKIRVILDCEDNTLSFEKNFEFLGVAFRGLPKQELYPSISAVYGNTEVSMVYLGPPLDAIVTFALSTEKYTQQIIRTRFGQALLNIPFSRREIVITAKHVLKRETLAVAIRTPHVLSYLVLPKAYLVLHLSNCVCIVSFECVGKKIRLVLESVESCNLHGLFSPSSFDNSLDCPFVHFRITSQRTSVYHVFPVLHCLEQSENVGITFATTATQRPWDETINAIIYQPHYIVTFL</sequence>
<dbReference type="AlphaFoldDB" id="A0A8J2JJ74"/>
<feature type="region of interest" description="Disordered" evidence="8">
    <location>
        <begin position="1"/>
        <end position="68"/>
    </location>
</feature>
<comment type="pathway">
    <text evidence="1">Protein modification; protein ubiquitination.</text>
</comment>
<evidence type="ECO:0000256" key="3">
    <source>
        <dbReference type="ARBA" id="ARBA00016614"/>
    </source>
</evidence>
<evidence type="ECO:0000313" key="11">
    <source>
        <dbReference type="Proteomes" id="UP000708208"/>
    </source>
</evidence>
<feature type="compositionally biased region" description="Basic and acidic residues" evidence="8">
    <location>
        <begin position="26"/>
        <end position="37"/>
    </location>
</feature>
<dbReference type="FunFam" id="2.60.120.920:FF:000017">
    <property type="entry name" value="F-box/SPRY domain-containing protein 1"/>
    <property type="match status" value="1"/>
</dbReference>